<evidence type="ECO:0000313" key="3">
    <source>
        <dbReference type="Proteomes" id="UP000005950"/>
    </source>
</evidence>
<comment type="caution">
    <text evidence="2">The sequence shown here is derived from an EMBL/GenBank/DDBJ whole genome shotgun (WGS) entry which is preliminary data.</text>
</comment>
<protein>
    <submittedName>
        <fullName evidence="2">Uncharacterized protein</fullName>
    </submittedName>
</protein>
<reference evidence="2 3" key="2">
    <citation type="submission" date="2009-02" db="EMBL/GenBank/DDBJ databases">
        <title>Draft genome sequence of Holdemania filiformis DSM 12042.</title>
        <authorList>
            <person name="Sudarsanam P."/>
            <person name="Ley R."/>
            <person name="Guruge J."/>
            <person name="Turnbaugh P.J."/>
            <person name="Mahowald M."/>
            <person name="Liep D."/>
            <person name="Gordon J."/>
        </authorList>
    </citation>
    <scope>NUCLEOTIDE SEQUENCE [LARGE SCALE GENOMIC DNA]</scope>
    <source>
        <strain evidence="2 3">DSM 12042</strain>
    </source>
</reference>
<reference evidence="2 3" key="1">
    <citation type="submission" date="2008-12" db="EMBL/GenBank/DDBJ databases">
        <authorList>
            <person name="Fulton L."/>
            <person name="Clifton S."/>
            <person name="Fulton B."/>
            <person name="Xu J."/>
            <person name="Minx P."/>
            <person name="Pepin K.H."/>
            <person name="Johnson M."/>
            <person name="Bhonagiri V."/>
            <person name="Nash W.E."/>
            <person name="Mardis E.R."/>
            <person name="Wilson R.K."/>
        </authorList>
    </citation>
    <scope>NUCLEOTIDE SEQUENCE [LARGE SCALE GENOMIC DNA]</scope>
    <source>
        <strain evidence="2 3">DSM 12042</strain>
    </source>
</reference>
<dbReference type="EMBL" id="ACCF01000114">
    <property type="protein sequence ID" value="EEF67803.1"/>
    <property type="molecule type" value="Genomic_DNA"/>
</dbReference>
<dbReference type="HOGENOM" id="CLU_2508202_0_0_9"/>
<organism evidence="2 3">
    <name type="scientific">Holdemania filiformis DSM 12042</name>
    <dbReference type="NCBI Taxonomy" id="545696"/>
    <lineage>
        <taxon>Bacteria</taxon>
        <taxon>Bacillati</taxon>
        <taxon>Bacillota</taxon>
        <taxon>Erysipelotrichia</taxon>
        <taxon>Erysipelotrichales</taxon>
        <taxon>Erysipelotrichaceae</taxon>
        <taxon>Holdemania</taxon>
    </lineage>
</organism>
<gene>
    <name evidence="2" type="ORF">HOLDEFILI_02034</name>
</gene>
<sequence length="85" mass="10013">MINTKRGRCKWKRPATGNYPIMEVILFTILYVQQNTVGWYLIKMWTNIFDKSLSNAQKLRKNCGAGSFEPTDILWRMLEKTKVNL</sequence>
<evidence type="ECO:0000313" key="2">
    <source>
        <dbReference type="EMBL" id="EEF67803.1"/>
    </source>
</evidence>
<dbReference type="STRING" id="545696.HOLDEFILI_02034"/>
<accession>B9Y887</accession>
<dbReference type="Proteomes" id="UP000005950">
    <property type="component" value="Unassembled WGS sequence"/>
</dbReference>
<keyword evidence="1" id="KW-0472">Membrane</keyword>
<dbReference type="AlphaFoldDB" id="B9Y887"/>
<name>B9Y887_9FIRM</name>
<proteinExistence type="predicted"/>
<keyword evidence="1" id="KW-1133">Transmembrane helix</keyword>
<evidence type="ECO:0000256" key="1">
    <source>
        <dbReference type="SAM" id="Phobius"/>
    </source>
</evidence>
<keyword evidence="1" id="KW-0812">Transmembrane</keyword>
<feature type="transmembrane region" description="Helical" evidence="1">
    <location>
        <begin position="21"/>
        <end position="42"/>
    </location>
</feature>